<dbReference type="SUPFAM" id="SSF56601">
    <property type="entry name" value="beta-lactamase/transpeptidase-like"/>
    <property type="match status" value="1"/>
</dbReference>
<gene>
    <name evidence="2" type="ORF">AVDCRST_MAG68-4368</name>
</gene>
<protein>
    <recommendedName>
        <fullName evidence="1">Beta-lactamase-related domain-containing protein</fullName>
    </recommendedName>
</protein>
<organism evidence="2">
    <name type="scientific">uncultured Gemmatimonadota bacterium</name>
    <dbReference type="NCBI Taxonomy" id="203437"/>
    <lineage>
        <taxon>Bacteria</taxon>
        <taxon>Pseudomonadati</taxon>
        <taxon>Gemmatimonadota</taxon>
        <taxon>environmental samples</taxon>
    </lineage>
</organism>
<dbReference type="AlphaFoldDB" id="A0A6J4ML55"/>
<dbReference type="Gene3D" id="3.40.710.10">
    <property type="entry name" value="DD-peptidase/beta-lactamase superfamily"/>
    <property type="match status" value="1"/>
</dbReference>
<evidence type="ECO:0000313" key="2">
    <source>
        <dbReference type="EMBL" id="CAA9360168.1"/>
    </source>
</evidence>
<dbReference type="EMBL" id="CADCTW010000200">
    <property type="protein sequence ID" value="CAA9360168.1"/>
    <property type="molecule type" value="Genomic_DNA"/>
</dbReference>
<dbReference type="InterPro" id="IPR012338">
    <property type="entry name" value="Beta-lactam/transpept-like"/>
</dbReference>
<name>A0A6J4ML55_9BACT</name>
<dbReference type="InterPro" id="IPR001466">
    <property type="entry name" value="Beta-lactam-related"/>
</dbReference>
<feature type="domain" description="Beta-lactamase-related" evidence="1">
    <location>
        <begin position="16"/>
        <end position="109"/>
    </location>
</feature>
<dbReference type="Pfam" id="PF00144">
    <property type="entry name" value="Beta-lactamase"/>
    <property type="match status" value="1"/>
</dbReference>
<proteinExistence type="predicted"/>
<sequence length="109" mass="11193">MIRRAGTDELYACAAPPEPGRARPYALVNDSLVAAPLPVDYGWGAGSVCGSVRGLAAWATALADGRVVSRDSYAQMTTPGRTASGAATPYGFGLYVDTVAGHPVVWHGG</sequence>
<feature type="non-terminal residue" evidence="2">
    <location>
        <position position="109"/>
    </location>
</feature>
<evidence type="ECO:0000259" key="1">
    <source>
        <dbReference type="Pfam" id="PF00144"/>
    </source>
</evidence>
<accession>A0A6J4ML55</accession>
<reference evidence="2" key="1">
    <citation type="submission" date="2020-02" db="EMBL/GenBank/DDBJ databases">
        <authorList>
            <person name="Meier V. D."/>
        </authorList>
    </citation>
    <scope>NUCLEOTIDE SEQUENCE</scope>
    <source>
        <strain evidence="2">AVDCRST_MAG68</strain>
    </source>
</reference>